<dbReference type="Pfam" id="PF14081">
    <property type="entry name" value="DUF4262"/>
    <property type="match status" value="1"/>
</dbReference>
<reference evidence="1 2" key="1">
    <citation type="submission" date="2015-04" db="EMBL/GenBank/DDBJ databases">
        <title>Genome sequence of aromatic hydrocarbons-degrading Sphingobium chungbukense DJ77.</title>
        <authorList>
            <person name="Kim Y.-C."/>
            <person name="Chae J.-C."/>
        </authorList>
    </citation>
    <scope>NUCLEOTIDE SEQUENCE [LARGE SCALE GENOMIC DNA]</scope>
    <source>
        <strain evidence="1 2">DJ77</strain>
    </source>
</reference>
<proteinExistence type="predicted"/>
<dbReference type="InterPro" id="IPR025358">
    <property type="entry name" value="DUF4262"/>
</dbReference>
<dbReference type="AlphaFoldDB" id="A0A0M3AMW0"/>
<protein>
    <recommendedName>
        <fullName evidence="3">DUF4262 domain-containing protein</fullName>
    </recommendedName>
</protein>
<evidence type="ECO:0008006" key="3">
    <source>
        <dbReference type="Google" id="ProtNLM"/>
    </source>
</evidence>
<dbReference type="Proteomes" id="UP000033874">
    <property type="component" value="Unassembled WGS sequence"/>
</dbReference>
<dbReference type="PATRIC" id="fig|56193.3.peg.4175"/>
<evidence type="ECO:0000313" key="1">
    <source>
        <dbReference type="EMBL" id="KKW90266.1"/>
    </source>
</evidence>
<organism evidence="1 2">
    <name type="scientific">Sphingobium chungbukense</name>
    <dbReference type="NCBI Taxonomy" id="56193"/>
    <lineage>
        <taxon>Bacteria</taxon>
        <taxon>Pseudomonadati</taxon>
        <taxon>Pseudomonadota</taxon>
        <taxon>Alphaproteobacteria</taxon>
        <taxon>Sphingomonadales</taxon>
        <taxon>Sphingomonadaceae</taxon>
        <taxon>Sphingobium</taxon>
    </lineage>
</organism>
<dbReference type="RefSeq" id="WP_046765358.1">
    <property type="nucleotide sequence ID" value="NZ_LBIC01000010.1"/>
</dbReference>
<sequence>MPPTDFYAVIEDNIRHDGQHLQAVFSDEAGPGFVYTIGNALQGLPELLILGNFNPRAVGPILNLLGDMMRDAKTPLEGDIDFGARFPVRVRRASAAARTRYTIQVGRYLRHEEYEVLQLLLCDPAGIYPGEPGCGSGFDVPLI</sequence>
<dbReference type="STRING" id="56193.YP76_19850"/>
<evidence type="ECO:0000313" key="2">
    <source>
        <dbReference type="Proteomes" id="UP000033874"/>
    </source>
</evidence>
<gene>
    <name evidence="1" type="ORF">YP76_19850</name>
</gene>
<name>A0A0M3AMW0_9SPHN</name>
<accession>A0A0M3AMW0</accession>
<keyword evidence="2" id="KW-1185">Reference proteome</keyword>
<dbReference type="EMBL" id="LBIC01000010">
    <property type="protein sequence ID" value="KKW90266.1"/>
    <property type="molecule type" value="Genomic_DNA"/>
</dbReference>
<comment type="caution">
    <text evidence="1">The sequence shown here is derived from an EMBL/GenBank/DDBJ whole genome shotgun (WGS) entry which is preliminary data.</text>
</comment>